<evidence type="ECO:0000256" key="3">
    <source>
        <dbReference type="ARBA" id="ARBA00022448"/>
    </source>
</evidence>
<dbReference type="Pfam" id="PF03544">
    <property type="entry name" value="TonB_C"/>
    <property type="match status" value="1"/>
</dbReference>
<feature type="transmembrane region" description="Helical" evidence="10">
    <location>
        <begin position="38"/>
        <end position="57"/>
    </location>
</feature>
<protein>
    <submittedName>
        <fullName evidence="12">TonB family protein</fullName>
    </submittedName>
</protein>
<name>A0A2V3PPT6_9BACT</name>
<dbReference type="AlphaFoldDB" id="A0A2V3PPT6"/>
<dbReference type="Proteomes" id="UP000247973">
    <property type="component" value="Unassembled WGS sequence"/>
</dbReference>
<dbReference type="PROSITE" id="PS52015">
    <property type="entry name" value="TONB_CTD"/>
    <property type="match status" value="1"/>
</dbReference>
<sequence>MEGLIISYAIKASLAMILLYGLYALCFRNDTFNKAKRFYLLFIVVFSLLYPFCKLSISTSADIPMYQAILPQIEVTDNTTVDHKPLLDIGLVELLLITYICGILIMLSRFLIQLSGVLNLILRNGYQNSDNYKIISLNMDITPFSFFRWIFIPYNSFKKEDLSLMLEHEKEHADQYHSLDILLSELFYILFWWNPVTWLLKREIKINLEYLADKGVLEKGVEAKKYQYLLLQVIKPSATIQIVNNFNVSQLKKRITMINKKRTSRLMSCKYLLAFPIVALMLLGNAQKTFSRQIENVVEEHIGAETTPSVNTDMSRQKENVYTSVQVMPQYPGGDEALMKYINANIKYPEQAVKDKVEGNVVIRLVVSKTGEVKDVTVLRSLDARCDIEAVRVVKAMPTWTPGKQNGKDVDVYYVLPIKFVLPK</sequence>
<dbReference type="InterPro" id="IPR037682">
    <property type="entry name" value="TonB_C"/>
</dbReference>
<dbReference type="GO" id="GO:0055085">
    <property type="term" value="P:transmembrane transport"/>
    <property type="evidence" value="ECO:0007669"/>
    <property type="project" value="InterPro"/>
</dbReference>
<dbReference type="PANTHER" id="PTHR33446:SF2">
    <property type="entry name" value="PROTEIN TONB"/>
    <property type="match status" value="1"/>
</dbReference>
<dbReference type="GO" id="GO:0031992">
    <property type="term" value="F:energy transducer activity"/>
    <property type="evidence" value="ECO:0007669"/>
    <property type="project" value="TreeGrafter"/>
</dbReference>
<evidence type="ECO:0000256" key="2">
    <source>
        <dbReference type="ARBA" id="ARBA00006555"/>
    </source>
</evidence>
<evidence type="ECO:0000256" key="8">
    <source>
        <dbReference type="ARBA" id="ARBA00022989"/>
    </source>
</evidence>
<keyword evidence="5" id="KW-0997">Cell inner membrane</keyword>
<feature type="transmembrane region" description="Helical" evidence="10">
    <location>
        <begin position="96"/>
        <end position="122"/>
    </location>
</feature>
<dbReference type="SUPFAM" id="SSF74653">
    <property type="entry name" value="TolA/TonB C-terminal domain"/>
    <property type="match status" value="1"/>
</dbReference>
<dbReference type="PANTHER" id="PTHR33446">
    <property type="entry name" value="PROTEIN TONB-RELATED"/>
    <property type="match status" value="1"/>
</dbReference>
<proteinExistence type="inferred from homology"/>
<accession>A0A2V3PPT6</accession>
<comment type="caution">
    <text evidence="12">The sequence shown here is derived from an EMBL/GenBank/DDBJ whole genome shotgun (WGS) entry which is preliminary data.</text>
</comment>
<evidence type="ECO:0000313" key="12">
    <source>
        <dbReference type="EMBL" id="PXV64701.1"/>
    </source>
</evidence>
<evidence type="ECO:0000256" key="6">
    <source>
        <dbReference type="ARBA" id="ARBA00022692"/>
    </source>
</evidence>
<keyword evidence="7" id="KW-0653">Protein transport</keyword>
<evidence type="ECO:0000256" key="7">
    <source>
        <dbReference type="ARBA" id="ARBA00022927"/>
    </source>
</evidence>
<feature type="domain" description="TonB C-terminal" evidence="11">
    <location>
        <begin position="333"/>
        <end position="424"/>
    </location>
</feature>
<dbReference type="NCBIfam" id="TIGR01352">
    <property type="entry name" value="tonB_Cterm"/>
    <property type="match status" value="1"/>
</dbReference>
<keyword evidence="13" id="KW-1185">Reference proteome</keyword>
<dbReference type="Gene3D" id="3.30.1150.10">
    <property type="match status" value="1"/>
</dbReference>
<dbReference type="InterPro" id="IPR006260">
    <property type="entry name" value="TonB/TolA_C"/>
</dbReference>
<feature type="transmembrane region" description="Helical" evidence="10">
    <location>
        <begin position="6"/>
        <end position="26"/>
    </location>
</feature>
<reference evidence="12 13" key="1">
    <citation type="submission" date="2018-03" db="EMBL/GenBank/DDBJ databases">
        <title>Genomic Encyclopedia of Archaeal and Bacterial Type Strains, Phase II (KMG-II): from individual species to whole genera.</title>
        <authorList>
            <person name="Goeker M."/>
        </authorList>
    </citation>
    <scope>NUCLEOTIDE SEQUENCE [LARGE SCALE GENOMIC DNA]</scope>
    <source>
        <strain evidence="12 13">DSM 100214</strain>
    </source>
</reference>
<dbReference type="GO" id="GO:0098797">
    <property type="term" value="C:plasma membrane protein complex"/>
    <property type="evidence" value="ECO:0007669"/>
    <property type="project" value="TreeGrafter"/>
</dbReference>
<keyword evidence="3" id="KW-0813">Transport</keyword>
<dbReference type="RefSeq" id="WP_110310421.1">
    <property type="nucleotide sequence ID" value="NZ_QICL01000009.1"/>
</dbReference>
<dbReference type="GO" id="GO:0015031">
    <property type="term" value="P:protein transport"/>
    <property type="evidence" value="ECO:0007669"/>
    <property type="project" value="UniProtKB-KW"/>
</dbReference>
<feature type="transmembrane region" description="Helical" evidence="10">
    <location>
        <begin position="269"/>
        <end position="286"/>
    </location>
</feature>
<dbReference type="InterPro" id="IPR051045">
    <property type="entry name" value="TonB-dependent_transducer"/>
</dbReference>
<keyword evidence="8 10" id="KW-1133">Transmembrane helix</keyword>
<keyword evidence="4" id="KW-1003">Cell membrane</keyword>
<evidence type="ECO:0000256" key="1">
    <source>
        <dbReference type="ARBA" id="ARBA00004383"/>
    </source>
</evidence>
<dbReference type="OrthoDB" id="9814002at2"/>
<evidence type="ECO:0000259" key="11">
    <source>
        <dbReference type="PROSITE" id="PS52015"/>
    </source>
</evidence>
<evidence type="ECO:0000256" key="10">
    <source>
        <dbReference type="SAM" id="Phobius"/>
    </source>
</evidence>
<comment type="subcellular location">
    <subcellularLocation>
        <location evidence="1">Cell inner membrane</location>
        <topology evidence="1">Single-pass membrane protein</topology>
        <orientation evidence="1">Periplasmic side</orientation>
    </subcellularLocation>
</comment>
<dbReference type="InterPro" id="IPR008756">
    <property type="entry name" value="Peptidase_M56"/>
</dbReference>
<comment type="similarity">
    <text evidence="2">Belongs to the TonB family.</text>
</comment>
<dbReference type="Pfam" id="PF05569">
    <property type="entry name" value="Peptidase_M56"/>
    <property type="match status" value="1"/>
</dbReference>
<evidence type="ECO:0000256" key="5">
    <source>
        <dbReference type="ARBA" id="ARBA00022519"/>
    </source>
</evidence>
<evidence type="ECO:0000256" key="9">
    <source>
        <dbReference type="ARBA" id="ARBA00023136"/>
    </source>
</evidence>
<keyword evidence="9 10" id="KW-0472">Membrane</keyword>
<evidence type="ECO:0000256" key="4">
    <source>
        <dbReference type="ARBA" id="ARBA00022475"/>
    </source>
</evidence>
<keyword evidence="6 10" id="KW-0812">Transmembrane</keyword>
<dbReference type="CDD" id="cd07341">
    <property type="entry name" value="M56_BlaR1_MecR1_like"/>
    <property type="match status" value="1"/>
</dbReference>
<dbReference type="EMBL" id="QICL01000009">
    <property type="protein sequence ID" value="PXV64701.1"/>
    <property type="molecule type" value="Genomic_DNA"/>
</dbReference>
<organism evidence="12 13">
    <name type="scientific">Dysgonomonas alginatilytica</name>
    <dbReference type="NCBI Taxonomy" id="1605892"/>
    <lineage>
        <taxon>Bacteria</taxon>
        <taxon>Pseudomonadati</taxon>
        <taxon>Bacteroidota</taxon>
        <taxon>Bacteroidia</taxon>
        <taxon>Bacteroidales</taxon>
        <taxon>Dysgonomonadaceae</taxon>
        <taxon>Dysgonomonas</taxon>
    </lineage>
</organism>
<gene>
    <name evidence="12" type="ORF">CLV62_10927</name>
</gene>
<evidence type="ECO:0000313" key="13">
    <source>
        <dbReference type="Proteomes" id="UP000247973"/>
    </source>
</evidence>